<reference evidence="3 4" key="1">
    <citation type="submission" date="2019-12" db="EMBL/GenBank/DDBJ databases">
        <title>The genome of Stappia indica PHM037.</title>
        <authorList>
            <person name="Kacar D."/>
            <person name="Galan B."/>
            <person name="Canedo L."/>
            <person name="Rodriguez P."/>
            <person name="de la Calle F."/>
            <person name="Garcia J.L."/>
        </authorList>
    </citation>
    <scope>NUCLEOTIDE SEQUENCE [LARGE SCALE GENOMIC DNA]</scope>
    <source>
        <strain evidence="3 4">PHM037</strain>
    </source>
</reference>
<dbReference type="InterPro" id="IPR050902">
    <property type="entry name" value="ABC_Transporter_SBP"/>
</dbReference>
<dbReference type="Pfam" id="PF01497">
    <property type="entry name" value="Peripla_BP_2"/>
    <property type="match status" value="1"/>
</dbReference>
<name>A0A857CE62_9HYPH</name>
<feature type="signal peptide" evidence="1">
    <location>
        <begin position="1"/>
        <end position="40"/>
    </location>
</feature>
<evidence type="ECO:0000313" key="3">
    <source>
        <dbReference type="EMBL" id="QGZ37137.1"/>
    </source>
</evidence>
<dbReference type="OrthoDB" id="9797736at2"/>
<feature type="chain" id="PRO_5032751460" evidence="1">
    <location>
        <begin position="41"/>
        <end position="307"/>
    </location>
</feature>
<proteinExistence type="predicted"/>
<dbReference type="CDD" id="cd01149">
    <property type="entry name" value="HutB"/>
    <property type="match status" value="1"/>
</dbReference>
<dbReference type="Proteomes" id="UP000435648">
    <property type="component" value="Chromosome"/>
</dbReference>
<dbReference type="Gene3D" id="3.40.50.1980">
    <property type="entry name" value="Nitrogenase molybdenum iron protein domain"/>
    <property type="match status" value="2"/>
</dbReference>
<dbReference type="EMBL" id="CP046908">
    <property type="protein sequence ID" value="QGZ37137.1"/>
    <property type="molecule type" value="Genomic_DNA"/>
</dbReference>
<accession>A0A857CE62</accession>
<evidence type="ECO:0000313" key="4">
    <source>
        <dbReference type="Proteomes" id="UP000435648"/>
    </source>
</evidence>
<evidence type="ECO:0000256" key="1">
    <source>
        <dbReference type="SAM" id="SignalP"/>
    </source>
</evidence>
<sequence>MTLLSPRPLGRMLAIWPLGRTLRRIALAAVLTLPASPAFAEEAADISGAQRIVAIGGSVTEIVYALGEEGRLVARDSTSGFPQAATELPDVGYMRALSPEGVLSVKPDAILMLEGSGPPEALAVLREAGVPYVSVPETFDRAGILGKIEKVGEAIGAGDKAAKLAEQVGAELDAAVTEAKALGREARVLFILSMNGGRILASGTGTAANGMIELAGATNAMGVFEGYKQINDEALIAAAPDVILMISRGEGHTASAEQVFANASLAQTPAGQNKRLIQMDGLYLIGFGPRTGAAVRDLSAALAGMGL</sequence>
<dbReference type="PROSITE" id="PS50983">
    <property type="entry name" value="FE_B12_PBP"/>
    <property type="match status" value="1"/>
</dbReference>
<dbReference type="InterPro" id="IPR002491">
    <property type="entry name" value="ABC_transptr_periplasmic_BD"/>
</dbReference>
<dbReference type="SUPFAM" id="SSF53807">
    <property type="entry name" value="Helical backbone' metal receptor"/>
    <property type="match status" value="1"/>
</dbReference>
<dbReference type="AlphaFoldDB" id="A0A857CE62"/>
<dbReference type="PANTHER" id="PTHR30535">
    <property type="entry name" value="VITAMIN B12-BINDING PROTEIN"/>
    <property type="match status" value="1"/>
</dbReference>
<dbReference type="KEGG" id="siw:GH266_23130"/>
<organism evidence="3 4">
    <name type="scientific">Stappia indica</name>
    <dbReference type="NCBI Taxonomy" id="538381"/>
    <lineage>
        <taxon>Bacteria</taxon>
        <taxon>Pseudomonadati</taxon>
        <taxon>Pseudomonadota</taxon>
        <taxon>Alphaproteobacteria</taxon>
        <taxon>Hyphomicrobiales</taxon>
        <taxon>Stappiaceae</taxon>
        <taxon>Stappia</taxon>
    </lineage>
</organism>
<dbReference type="PANTHER" id="PTHR30535:SF4">
    <property type="entry name" value="HEMIN-BINDING PERIPLASMIC PROTEIN HMUT"/>
    <property type="match status" value="1"/>
</dbReference>
<gene>
    <name evidence="3" type="ORF">GH266_23130</name>
</gene>
<evidence type="ECO:0000259" key="2">
    <source>
        <dbReference type="PROSITE" id="PS50983"/>
    </source>
</evidence>
<keyword evidence="1" id="KW-0732">Signal</keyword>
<protein>
    <submittedName>
        <fullName evidence="3">ABC transporter substrate-binding protein</fullName>
    </submittedName>
</protein>
<dbReference type="RefSeq" id="WP_158195954.1">
    <property type="nucleotide sequence ID" value="NZ_CP046908.1"/>
</dbReference>
<feature type="domain" description="Fe/B12 periplasmic-binding" evidence="2">
    <location>
        <begin position="51"/>
        <end position="306"/>
    </location>
</feature>